<accession>A0A1J4KL36</accession>
<name>A0A1J4KL36_9EUKA</name>
<dbReference type="GO" id="GO:0046579">
    <property type="term" value="P:positive regulation of Ras protein signal transduction"/>
    <property type="evidence" value="ECO:0007669"/>
    <property type="project" value="TreeGrafter"/>
</dbReference>
<dbReference type="InterPro" id="IPR016024">
    <property type="entry name" value="ARM-type_fold"/>
</dbReference>
<feature type="region of interest" description="Disordered" evidence="1">
    <location>
        <begin position="846"/>
        <end position="867"/>
    </location>
</feature>
<proteinExistence type="predicted"/>
<dbReference type="PANTHER" id="PTHR37516:SF1">
    <property type="entry name" value="SCA1 COMPLEX SCAFFOLD PROTEIN SCAA"/>
    <property type="match status" value="1"/>
</dbReference>
<sequence>MDDEEAILFYPISQTCWYNSNFDNCNDSNQISMNSFPMPNSADSFKNYMKEAEKWKECIDRQIQHHFLFPLPLSFSYRKPSKPHVPSAQEKIRMSNANRIAAKTFDVNHTHLYPENYLYLLNIIREGSLFTESEKFPILGPRGQEIPIISHISDETPWNGIFISPKPEPYIYQDYNSFEKAINKWFLIFQKKGKIVPHPDTMKDTLNISLNDESNSKIYIFKSQSDTLIKYQDENNNSILSMEMKNYSNITELLRTPSFKRTCLDSENVINFWESRKILFSHCLSSETNFEKLGEVVNTLELSTRLDRNKNNETQYTNFASVNDDDIDSFNILKFKHYKQLISCPEFVLFDDMKERSYFIKCIKNPLSDSIAFKYSLFIHLIKYLNDKRTTDQILFLNDIVILENCARVINLFSPSKAYLPKNYLHKLNKIMDSKEENQIVIHIYKVLIEQSYTYVLIKFLEMKMEKYKFSYLVIKKRYEATRIQMDQIIKLGVDSLIKWFNSSINHRTAPVVIELIYLITCYASSASYFFEKYGNSIVDFISSLSIVSNTNLLVLQKILFTNSKFIHLLFPVFCDRLDELQSNDFLKLTSNVIEFVILLHQYAIDKENNSQHSMRILSKIVQLLPDAERNDYYLLIFNICRFISRNKNNSADIISQSLSIVFSIIDIKPKDQYLVLILDSIRVLISSPGANNFISMCGENFKFIFDMIQKGSQIIQDHSYKLLISLLIKNRLFTSFVASGGIFEICFQNALKNPPIFAQLGFLKFFTYIKTGVLSNNPIYFSSLLEGGSQALELIVPHYSIKSHGMMMNIVLHDHVYFPQKYYISTTLNKILSTRHRRESTIPHMKKRHATMRHIPKNKRYSKPLD</sequence>
<dbReference type="AlphaFoldDB" id="A0A1J4KL36"/>
<protein>
    <submittedName>
        <fullName evidence="2">Uncharacterized protein</fullName>
    </submittedName>
</protein>
<gene>
    <name evidence="2" type="ORF">TRFO_20822</name>
</gene>
<dbReference type="GO" id="GO:1904515">
    <property type="term" value="P:positive regulation of TORC2 signaling"/>
    <property type="evidence" value="ECO:0007669"/>
    <property type="project" value="TreeGrafter"/>
</dbReference>
<dbReference type="PANTHER" id="PTHR37516">
    <property type="entry name" value="SCA1 COMPLEX SCAFFOLD PROTEIN SCAA"/>
    <property type="match status" value="1"/>
</dbReference>
<dbReference type="InterPro" id="IPR037474">
    <property type="entry name" value="ScaA"/>
</dbReference>
<dbReference type="Proteomes" id="UP000179807">
    <property type="component" value="Unassembled WGS sequence"/>
</dbReference>
<reference evidence="2" key="1">
    <citation type="submission" date="2016-10" db="EMBL/GenBank/DDBJ databases">
        <authorList>
            <person name="Benchimol M."/>
            <person name="Almeida L.G."/>
            <person name="Vasconcelos A.T."/>
            <person name="Perreira-Neves A."/>
            <person name="Rosa I.A."/>
            <person name="Tasca T."/>
            <person name="Bogo M.R."/>
            <person name="de Souza W."/>
        </authorList>
    </citation>
    <scope>NUCLEOTIDE SEQUENCE [LARGE SCALE GENOMIC DNA]</scope>
    <source>
        <strain evidence="2">K</strain>
    </source>
</reference>
<evidence type="ECO:0000313" key="2">
    <source>
        <dbReference type="EMBL" id="OHT10085.1"/>
    </source>
</evidence>
<keyword evidence="3" id="KW-1185">Reference proteome</keyword>
<dbReference type="EMBL" id="MLAK01000622">
    <property type="protein sequence ID" value="OHT10085.1"/>
    <property type="molecule type" value="Genomic_DNA"/>
</dbReference>
<evidence type="ECO:0000313" key="3">
    <source>
        <dbReference type="Proteomes" id="UP000179807"/>
    </source>
</evidence>
<evidence type="ECO:0000256" key="1">
    <source>
        <dbReference type="SAM" id="MobiDB-lite"/>
    </source>
</evidence>
<dbReference type="GO" id="GO:0005886">
    <property type="term" value="C:plasma membrane"/>
    <property type="evidence" value="ECO:0007669"/>
    <property type="project" value="TreeGrafter"/>
</dbReference>
<dbReference type="GeneID" id="94836311"/>
<organism evidence="2 3">
    <name type="scientific">Tritrichomonas foetus</name>
    <dbReference type="NCBI Taxonomy" id="1144522"/>
    <lineage>
        <taxon>Eukaryota</taxon>
        <taxon>Metamonada</taxon>
        <taxon>Parabasalia</taxon>
        <taxon>Tritrichomonadida</taxon>
        <taxon>Tritrichomonadidae</taxon>
        <taxon>Tritrichomonas</taxon>
    </lineage>
</organism>
<dbReference type="SUPFAM" id="SSF48371">
    <property type="entry name" value="ARM repeat"/>
    <property type="match status" value="1"/>
</dbReference>
<dbReference type="GO" id="GO:0005829">
    <property type="term" value="C:cytosol"/>
    <property type="evidence" value="ECO:0007669"/>
    <property type="project" value="TreeGrafter"/>
</dbReference>
<dbReference type="VEuPathDB" id="TrichDB:TRFO_20822"/>
<dbReference type="RefSeq" id="XP_068363221.1">
    <property type="nucleotide sequence ID" value="XM_068501607.1"/>
</dbReference>
<comment type="caution">
    <text evidence="2">The sequence shown here is derived from an EMBL/GenBank/DDBJ whole genome shotgun (WGS) entry which is preliminary data.</text>
</comment>